<dbReference type="RefSeq" id="XP_056553567.1">
    <property type="nucleotide sequence ID" value="XM_056701504.1"/>
</dbReference>
<keyword evidence="2" id="KW-0479">Metal-binding</keyword>
<dbReference type="GO" id="GO:0008270">
    <property type="term" value="F:zinc ion binding"/>
    <property type="evidence" value="ECO:0007669"/>
    <property type="project" value="UniProtKB-KW"/>
</dbReference>
<dbReference type="Proteomes" id="UP001147782">
    <property type="component" value="Unassembled WGS sequence"/>
</dbReference>
<gene>
    <name evidence="9" type="ORF">N7496_008585</name>
</gene>
<sequence>MNTLNHWAPTFDCETCSREFNSQNAANQHMNATNHWAPRIECETCNDMFQTQSAADQHMSEYGHYRNYCKPCGRRFNNENNLRAHLNSRIHRGTEISCPFCKARFVSTSGVSHHLETSSCPQAQSLNRTSIAQMVRRADPHGIITNKFIEYPDHDEGTYTATRAAYNGQAWECYICHRQLASSNGLNQHANSPVHQQSIYHCPNQGRNCTKQFVSLAGFFNHLESESCGFIRFENVQAAQRQLTDAMAGRRMIAGVF</sequence>
<comment type="caution">
    <text evidence="9">The sequence shown here is derived from an EMBL/GenBank/DDBJ whole genome shotgun (WGS) entry which is preliminary data.</text>
</comment>
<keyword evidence="10" id="KW-1185">Reference proteome</keyword>
<evidence type="ECO:0000256" key="2">
    <source>
        <dbReference type="ARBA" id="ARBA00022723"/>
    </source>
</evidence>
<evidence type="ECO:0000259" key="8">
    <source>
        <dbReference type="PROSITE" id="PS50157"/>
    </source>
</evidence>
<dbReference type="Gene3D" id="3.30.160.60">
    <property type="entry name" value="Classic Zinc Finger"/>
    <property type="match status" value="2"/>
</dbReference>
<evidence type="ECO:0000256" key="1">
    <source>
        <dbReference type="ARBA" id="ARBA00004123"/>
    </source>
</evidence>
<keyword evidence="4 7" id="KW-0863">Zinc-finger</keyword>
<dbReference type="PROSITE" id="PS50157">
    <property type="entry name" value="ZINC_FINGER_C2H2_2"/>
    <property type="match status" value="2"/>
</dbReference>
<dbReference type="InterPro" id="IPR036236">
    <property type="entry name" value="Znf_C2H2_sf"/>
</dbReference>
<name>A0A9W9RYX3_9EURO</name>
<evidence type="ECO:0000256" key="3">
    <source>
        <dbReference type="ARBA" id="ARBA00022737"/>
    </source>
</evidence>
<dbReference type="Pfam" id="PF12171">
    <property type="entry name" value="zf-C2H2_jaz"/>
    <property type="match status" value="1"/>
</dbReference>
<accession>A0A9W9RYX3</accession>
<feature type="domain" description="C2H2-type" evidence="8">
    <location>
        <begin position="11"/>
        <end position="40"/>
    </location>
</feature>
<feature type="domain" description="C2H2-type" evidence="8">
    <location>
        <begin position="67"/>
        <end position="96"/>
    </location>
</feature>
<evidence type="ECO:0000256" key="7">
    <source>
        <dbReference type="PROSITE-ProRule" id="PRU00042"/>
    </source>
</evidence>
<evidence type="ECO:0000313" key="9">
    <source>
        <dbReference type="EMBL" id="KAJ5368825.1"/>
    </source>
</evidence>
<dbReference type="EMBL" id="JAPZBS010000007">
    <property type="protein sequence ID" value="KAJ5368825.1"/>
    <property type="molecule type" value="Genomic_DNA"/>
</dbReference>
<dbReference type="SUPFAM" id="SSF57667">
    <property type="entry name" value="beta-beta-alpha zinc fingers"/>
    <property type="match status" value="1"/>
</dbReference>
<evidence type="ECO:0000256" key="4">
    <source>
        <dbReference type="ARBA" id="ARBA00022771"/>
    </source>
</evidence>
<dbReference type="Pfam" id="PF12874">
    <property type="entry name" value="zf-met"/>
    <property type="match status" value="2"/>
</dbReference>
<dbReference type="PANTHER" id="PTHR24406">
    <property type="entry name" value="TRANSCRIPTIONAL REPRESSOR CTCFL-RELATED"/>
    <property type="match status" value="1"/>
</dbReference>
<reference evidence="9" key="2">
    <citation type="journal article" date="2023" name="IMA Fungus">
        <title>Comparative genomic study of the Penicillium genus elucidates a diverse pangenome and 15 lateral gene transfer events.</title>
        <authorList>
            <person name="Petersen C."/>
            <person name="Sorensen T."/>
            <person name="Nielsen M.R."/>
            <person name="Sondergaard T.E."/>
            <person name="Sorensen J.L."/>
            <person name="Fitzpatrick D.A."/>
            <person name="Frisvad J.C."/>
            <person name="Nielsen K.L."/>
        </authorList>
    </citation>
    <scope>NUCLEOTIDE SEQUENCE</scope>
    <source>
        <strain evidence="9">IBT 29864</strain>
    </source>
</reference>
<dbReference type="SMART" id="SM00355">
    <property type="entry name" value="ZnF_C2H2"/>
    <property type="match status" value="5"/>
</dbReference>
<dbReference type="GO" id="GO:0005634">
    <property type="term" value="C:nucleus"/>
    <property type="evidence" value="ECO:0007669"/>
    <property type="project" value="UniProtKB-SubCell"/>
</dbReference>
<dbReference type="AlphaFoldDB" id="A0A9W9RYX3"/>
<dbReference type="GeneID" id="81440683"/>
<evidence type="ECO:0000256" key="5">
    <source>
        <dbReference type="ARBA" id="ARBA00022833"/>
    </source>
</evidence>
<comment type="subcellular location">
    <subcellularLocation>
        <location evidence="1">Nucleus</location>
    </subcellularLocation>
</comment>
<organism evidence="9 10">
    <name type="scientific">Penicillium cataractarum</name>
    <dbReference type="NCBI Taxonomy" id="2100454"/>
    <lineage>
        <taxon>Eukaryota</taxon>
        <taxon>Fungi</taxon>
        <taxon>Dikarya</taxon>
        <taxon>Ascomycota</taxon>
        <taxon>Pezizomycotina</taxon>
        <taxon>Eurotiomycetes</taxon>
        <taxon>Eurotiomycetidae</taxon>
        <taxon>Eurotiales</taxon>
        <taxon>Aspergillaceae</taxon>
        <taxon>Penicillium</taxon>
    </lineage>
</organism>
<keyword evidence="6" id="KW-0539">Nucleus</keyword>
<evidence type="ECO:0000313" key="10">
    <source>
        <dbReference type="Proteomes" id="UP001147782"/>
    </source>
</evidence>
<dbReference type="OrthoDB" id="6077919at2759"/>
<dbReference type="InterPro" id="IPR022755">
    <property type="entry name" value="Znf_C2H2_jaz"/>
</dbReference>
<keyword evidence="3" id="KW-0677">Repeat</keyword>
<dbReference type="InterPro" id="IPR050888">
    <property type="entry name" value="ZnF_C2H2-type_TF"/>
</dbReference>
<evidence type="ECO:0000256" key="6">
    <source>
        <dbReference type="ARBA" id="ARBA00023242"/>
    </source>
</evidence>
<dbReference type="PROSITE" id="PS00028">
    <property type="entry name" value="ZINC_FINGER_C2H2_1"/>
    <property type="match status" value="3"/>
</dbReference>
<reference evidence="9" key="1">
    <citation type="submission" date="2022-11" db="EMBL/GenBank/DDBJ databases">
        <authorList>
            <person name="Petersen C."/>
        </authorList>
    </citation>
    <scope>NUCLEOTIDE SEQUENCE</scope>
    <source>
        <strain evidence="9">IBT 29864</strain>
    </source>
</reference>
<proteinExistence type="predicted"/>
<protein>
    <recommendedName>
        <fullName evidence="8">C2H2-type domain-containing protein</fullName>
    </recommendedName>
</protein>
<dbReference type="InterPro" id="IPR013087">
    <property type="entry name" value="Znf_C2H2_type"/>
</dbReference>
<keyword evidence="5" id="KW-0862">Zinc</keyword>